<dbReference type="EMBL" id="AE014074">
    <property type="protein sequence ID" value="AAM80205.1"/>
    <property type="molecule type" value="Genomic_DNA"/>
</dbReference>
<evidence type="ECO:0000259" key="2">
    <source>
        <dbReference type="Pfam" id="PF14507"/>
    </source>
</evidence>
<dbReference type="InterPro" id="IPR032703">
    <property type="entry name" value="CppA_C"/>
</dbReference>
<protein>
    <submittedName>
        <fullName evidence="3">Putative putative C3-degrading proteinase</fullName>
    </submittedName>
</protein>
<evidence type="ECO:0000313" key="4">
    <source>
        <dbReference type="Proteomes" id="UP000000564"/>
    </source>
</evidence>
<dbReference type="AlphaFoldDB" id="A0A0H2UXG1"/>
<dbReference type="Pfam" id="PF14506">
    <property type="entry name" value="CppA_N"/>
    <property type="match status" value="1"/>
</dbReference>
<feature type="domain" description="CppA C-terminal" evidence="2">
    <location>
        <begin position="146"/>
        <end position="248"/>
    </location>
</feature>
<dbReference type="Gene3D" id="3.10.180.10">
    <property type="entry name" value="2,3-Dihydroxybiphenyl 1,2-Dioxygenase, domain 1"/>
    <property type="match status" value="1"/>
</dbReference>
<feature type="domain" description="CppA N-terminal" evidence="1">
    <location>
        <begin position="9"/>
        <end position="130"/>
    </location>
</feature>
<gene>
    <name evidence="3" type="primary">cppA</name>
    <name evidence="3" type="ordered locus">SpyM3_1598</name>
</gene>
<dbReference type="Proteomes" id="UP000000564">
    <property type="component" value="Chromosome"/>
</dbReference>
<dbReference type="RefSeq" id="WP_002983053.1">
    <property type="nucleotide sequence ID" value="NC_004070.1"/>
</dbReference>
<dbReference type="KEGG" id="spg:SpyM3_1598"/>
<name>A0A0H2UXG1_STRP3</name>
<dbReference type="SUPFAM" id="SSF54593">
    <property type="entry name" value="Glyoxalase/Bleomycin resistance protein/Dihydroxybiphenyl dioxygenase"/>
    <property type="match status" value="1"/>
</dbReference>
<dbReference type="Pfam" id="PF14507">
    <property type="entry name" value="CppA_C"/>
    <property type="match status" value="1"/>
</dbReference>
<reference evidence="3 4" key="1">
    <citation type="journal article" date="2002" name="Proc. Natl. Acad. Sci. U.S.A.">
        <title>Genome sequence of a serotype M3 strain of group A Streptococcus: phage-encoded toxins, the high-virulence phenotype, and clone emergence.</title>
        <authorList>
            <person name="Beres S.B."/>
            <person name="Sylva G.L."/>
            <person name="Barbian K.D."/>
            <person name="Lei B."/>
            <person name="Hoff J.S."/>
            <person name="Mammarella N.D."/>
            <person name="Liu M.Y."/>
            <person name="Smoot J.C."/>
            <person name="Porcella S.F."/>
            <person name="Parkins L.D."/>
            <person name="Campbell D.S."/>
            <person name="Smith T.M."/>
            <person name="McCormick J.K."/>
            <person name="Leung D.Y."/>
            <person name="Schlievert P.M."/>
            <person name="Musser J.M."/>
        </authorList>
    </citation>
    <scope>NUCLEOTIDE SEQUENCE [LARGE SCALE GENOMIC DNA]</scope>
    <source>
        <strain evidence="4">ATCC BAA-595 / MGAS315</strain>
    </source>
</reference>
<dbReference type="Gene3D" id="3.10.180.40">
    <property type="entry name" value="C3-degrading proteinase like domains"/>
    <property type="match status" value="1"/>
</dbReference>
<dbReference type="GeneID" id="69900269"/>
<dbReference type="InterPro" id="IPR032702">
    <property type="entry name" value="CppA_N"/>
</dbReference>
<accession>A0A0H2UXG1</accession>
<dbReference type="InterPro" id="IPR029068">
    <property type="entry name" value="Glyas_Bleomycin-R_OHBP_Dase"/>
</dbReference>
<sequence>MTLMENITFKTPVLRVNDRDLNIAFYQNNLGLRLVSEENAIAIFSSWGEGQECFVIEESPSVRTRAVEGPKKVNTIVIKTNQPKEIEQLLAHGAHYDALFKGQNGYAFETISPEGDRFLLHAEQDIKHLQGTDLPSLEKDATFKGLTQFKFDIIVLNVISEERSKAFYRDLFSDQLPITMDFIQEEGPDLAIDPHIAWDLEILEFQVSKDYDMKVLKATLEEDGHKVYIDKKHKVLVLSDPSQIEVWFTK</sequence>
<evidence type="ECO:0000313" key="3">
    <source>
        <dbReference type="EMBL" id="AAM80205.1"/>
    </source>
</evidence>
<dbReference type="HOGENOM" id="CLU_093803_0_0_9"/>
<proteinExistence type="predicted"/>
<evidence type="ECO:0000259" key="1">
    <source>
        <dbReference type="Pfam" id="PF14506"/>
    </source>
</evidence>
<organism evidence="3 4">
    <name type="scientific">Streptococcus pyogenes serotype M3 (strain ATCC BAA-595 / MGAS315)</name>
    <dbReference type="NCBI Taxonomy" id="198466"/>
    <lineage>
        <taxon>Bacteria</taxon>
        <taxon>Bacillati</taxon>
        <taxon>Bacillota</taxon>
        <taxon>Bacilli</taxon>
        <taxon>Lactobacillales</taxon>
        <taxon>Streptococcaceae</taxon>
        <taxon>Streptococcus</taxon>
    </lineage>
</organism>